<dbReference type="InterPro" id="IPR025309">
    <property type="entry name" value="KTSC_dom"/>
</dbReference>
<dbReference type="Pfam" id="PF13619">
    <property type="entry name" value="KTSC"/>
    <property type="match status" value="1"/>
</dbReference>
<feature type="domain" description="KTSC" evidence="1">
    <location>
        <begin position="12"/>
        <end position="64"/>
    </location>
</feature>
<evidence type="ECO:0000313" key="3">
    <source>
        <dbReference type="Proteomes" id="UP000281498"/>
    </source>
</evidence>
<sequence length="71" mass="8527">MEVTELKDDYFNSIGYDDTNKQLHVRFQSGRYVIYYEVRKSEYLGLISNNQTKKFFQEEIEPAFPHDVVNE</sequence>
<dbReference type="EMBL" id="PDOE01000003">
    <property type="protein sequence ID" value="RKL67788.1"/>
    <property type="molecule type" value="Genomic_DNA"/>
</dbReference>
<evidence type="ECO:0000259" key="1">
    <source>
        <dbReference type="Pfam" id="PF13619"/>
    </source>
</evidence>
<organism evidence="2 3">
    <name type="scientific">Salipaludibacillus neizhouensis</name>
    <dbReference type="NCBI Taxonomy" id="885475"/>
    <lineage>
        <taxon>Bacteria</taxon>
        <taxon>Bacillati</taxon>
        <taxon>Bacillota</taxon>
        <taxon>Bacilli</taxon>
        <taxon>Bacillales</taxon>
        <taxon>Bacillaceae</taxon>
    </lineage>
</organism>
<protein>
    <recommendedName>
        <fullName evidence="1">KTSC domain-containing protein</fullName>
    </recommendedName>
</protein>
<comment type="caution">
    <text evidence="2">The sequence shown here is derived from an EMBL/GenBank/DDBJ whole genome shotgun (WGS) entry which is preliminary data.</text>
</comment>
<dbReference type="AlphaFoldDB" id="A0A3A9K8E8"/>
<dbReference type="OrthoDB" id="2884100at2"/>
<dbReference type="RefSeq" id="WP_110935049.1">
    <property type="nucleotide sequence ID" value="NZ_KZ614146.1"/>
</dbReference>
<name>A0A3A9K8E8_9BACI</name>
<gene>
    <name evidence="2" type="ORF">CR203_10620</name>
</gene>
<reference evidence="2 3" key="1">
    <citation type="submission" date="2017-10" db="EMBL/GenBank/DDBJ databases">
        <title>Bacillus sp. nov., a halophilic bacterium isolated from a Keqin Lake.</title>
        <authorList>
            <person name="Wang H."/>
        </authorList>
    </citation>
    <scope>NUCLEOTIDE SEQUENCE [LARGE SCALE GENOMIC DNA]</scope>
    <source>
        <strain evidence="2 3">KCTC 13187</strain>
    </source>
</reference>
<proteinExistence type="predicted"/>
<evidence type="ECO:0000313" key="2">
    <source>
        <dbReference type="EMBL" id="RKL67788.1"/>
    </source>
</evidence>
<keyword evidence="3" id="KW-1185">Reference proteome</keyword>
<dbReference type="Proteomes" id="UP000281498">
    <property type="component" value="Unassembled WGS sequence"/>
</dbReference>
<accession>A0A3A9K8E8</accession>